<evidence type="ECO:0000313" key="6">
    <source>
        <dbReference type="Proteomes" id="UP000305067"/>
    </source>
</evidence>
<dbReference type="Pfam" id="PF00135">
    <property type="entry name" value="COesterase"/>
    <property type="match status" value="1"/>
</dbReference>
<dbReference type="InterPro" id="IPR002018">
    <property type="entry name" value="CarbesteraseB"/>
</dbReference>
<evidence type="ECO:0000256" key="3">
    <source>
        <dbReference type="RuleBase" id="RU361235"/>
    </source>
</evidence>
<accession>A0A5C3QB03</accession>
<comment type="similarity">
    <text evidence="1 3">Belongs to the type-B carboxylesterase/lipase family.</text>
</comment>
<dbReference type="InterPro" id="IPR019819">
    <property type="entry name" value="Carboxylesterase_B_CS"/>
</dbReference>
<dbReference type="SUPFAM" id="SSF53474">
    <property type="entry name" value="alpha/beta-Hydrolases"/>
    <property type="match status" value="1"/>
</dbReference>
<dbReference type="Gene3D" id="3.40.50.1820">
    <property type="entry name" value="alpha/beta hydrolase"/>
    <property type="match status" value="1"/>
</dbReference>
<feature type="signal peptide" evidence="3">
    <location>
        <begin position="1"/>
        <end position="26"/>
    </location>
</feature>
<dbReference type="EMBL" id="ML178834">
    <property type="protein sequence ID" value="TFK99234.1"/>
    <property type="molecule type" value="Genomic_DNA"/>
</dbReference>
<dbReference type="OrthoDB" id="408631at2759"/>
<dbReference type="AlphaFoldDB" id="A0A5C3QB03"/>
<dbReference type="STRING" id="1884261.A0A5C3QB03"/>
<dbReference type="Proteomes" id="UP000305067">
    <property type="component" value="Unassembled WGS sequence"/>
</dbReference>
<dbReference type="InterPro" id="IPR029058">
    <property type="entry name" value="AB_hydrolase_fold"/>
</dbReference>
<feature type="domain" description="Carboxylesterase type B" evidence="4">
    <location>
        <begin position="32"/>
        <end position="550"/>
    </location>
</feature>
<dbReference type="PROSITE" id="PS00941">
    <property type="entry name" value="CARBOXYLESTERASE_B_2"/>
    <property type="match status" value="1"/>
</dbReference>
<feature type="chain" id="PRO_5023056033" description="Carboxylic ester hydrolase" evidence="3">
    <location>
        <begin position="27"/>
        <end position="566"/>
    </location>
</feature>
<dbReference type="GO" id="GO:0016787">
    <property type="term" value="F:hydrolase activity"/>
    <property type="evidence" value="ECO:0007669"/>
    <property type="project" value="UniProtKB-KW"/>
</dbReference>
<evidence type="ECO:0000256" key="2">
    <source>
        <dbReference type="ARBA" id="ARBA00022801"/>
    </source>
</evidence>
<protein>
    <recommendedName>
        <fullName evidence="3">Carboxylic ester hydrolase</fullName>
        <ecNumber evidence="3">3.1.1.-</ecNumber>
    </recommendedName>
</protein>
<organism evidence="5 6">
    <name type="scientific">Pterulicium gracile</name>
    <dbReference type="NCBI Taxonomy" id="1884261"/>
    <lineage>
        <taxon>Eukaryota</taxon>
        <taxon>Fungi</taxon>
        <taxon>Dikarya</taxon>
        <taxon>Basidiomycota</taxon>
        <taxon>Agaricomycotina</taxon>
        <taxon>Agaricomycetes</taxon>
        <taxon>Agaricomycetidae</taxon>
        <taxon>Agaricales</taxon>
        <taxon>Pleurotineae</taxon>
        <taxon>Pterulaceae</taxon>
        <taxon>Pterulicium</taxon>
    </lineage>
</organism>
<dbReference type="InterPro" id="IPR019826">
    <property type="entry name" value="Carboxylesterase_B_AS"/>
</dbReference>
<dbReference type="PANTHER" id="PTHR11559">
    <property type="entry name" value="CARBOXYLESTERASE"/>
    <property type="match status" value="1"/>
</dbReference>
<reference evidence="5 6" key="1">
    <citation type="journal article" date="2019" name="Nat. Ecol. Evol.">
        <title>Megaphylogeny resolves global patterns of mushroom evolution.</title>
        <authorList>
            <person name="Varga T."/>
            <person name="Krizsan K."/>
            <person name="Foldi C."/>
            <person name="Dima B."/>
            <person name="Sanchez-Garcia M."/>
            <person name="Sanchez-Ramirez S."/>
            <person name="Szollosi G.J."/>
            <person name="Szarkandi J.G."/>
            <person name="Papp V."/>
            <person name="Albert L."/>
            <person name="Andreopoulos W."/>
            <person name="Angelini C."/>
            <person name="Antonin V."/>
            <person name="Barry K.W."/>
            <person name="Bougher N.L."/>
            <person name="Buchanan P."/>
            <person name="Buyck B."/>
            <person name="Bense V."/>
            <person name="Catcheside P."/>
            <person name="Chovatia M."/>
            <person name="Cooper J."/>
            <person name="Damon W."/>
            <person name="Desjardin D."/>
            <person name="Finy P."/>
            <person name="Geml J."/>
            <person name="Haridas S."/>
            <person name="Hughes K."/>
            <person name="Justo A."/>
            <person name="Karasinski D."/>
            <person name="Kautmanova I."/>
            <person name="Kiss B."/>
            <person name="Kocsube S."/>
            <person name="Kotiranta H."/>
            <person name="LaButti K.M."/>
            <person name="Lechner B.E."/>
            <person name="Liimatainen K."/>
            <person name="Lipzen A."/>
            <person name="Lukacs Z."/>
            <person name="Mihaltcheva S."/>
            <person name="Morgado L.N."/>
            <person name="Niskanen T."/>
            <person name="Noordeloos M.E."/>
            <person name="Ohm R.A."/>
            <person name="Ortiz-Santana B."/>
            <person name="Ovrebo C."/>
            <person name="Racz N."/>
            <person name="Riley R."/>
            <person name="Savchenko A."/>
            <person name="Shiryaev A."/>
            <person name="Soop K."/>
            <person name="Spirin V."/>
            <person name="Szebenyi C."/>
            <person name="Tomsovsky M."/>
            <person name="Tulloss R.E."/>
            <person name="Uehling J."/>
            <person name="Grigoriev I.V."/>
            <person name="Vagvolgyi C."/>
            <person name="Papp T."/>
            <person name="Martin F.M."/>
            <person name="Miettinen O."/>
            <person name="Hibbett D.S."/>
            <person name="Nagy L.G."/>
        </authorList>
    </citation>
    <scope>NUCLEOTIDE SEQUENCE [LARGE SCALE GENOMIC DNA]</scope>
    <source>
        <strain evidence="5 6">CBS 309.79</strain>
    </source>
</reference>
<dbReference type="PROSITE" id="PS00122">
    <property type="entry name" value="CARBOXYLESTERASE_B_1"/>
    <property type="match status" value="1"/>
</dbReference>
<name>A0A5C3QB03_9AGAR</name>
<evidence type="ECO:0000256" key="1">
    <source>
        <dbReference type="ARBA" id="ARBA00005964"/>
    </source>
</evidence>
<dbReference type="EC" id="3.1.1.-" evidence="3"/>
<sequence length="566" mass="61361">MLRLRSISRLLSSWLYVAVLSIFVSGLEQTDPTVRLGNTKLVGRGTIAPTSGVELEFFGGMRFGEPPVGSLRFQLPIPFKGYQSTTFNATQYGAACLQPGTPDSSEDCLTINVFRPKGVHQGAKLPVMAWIYGGGFLVGRSYTYDGSGIVGNSVQRGTPVIFVNLNYRLGPFGFPQGVEAQERGALNLGLKDQLLALQWIQKNIEAFGGDRSKVTVFGQSAGAISIGSLFLNSGLEKVARAAIFESGQATTTFSPTRPSRQQDWVHFVEAVPACASLSRTMDTIPCLQKTDSATLIAALSAARSQSNEQFPWGPVIDGTGGMIPDLPSRLLERGAQSKIPFIAGTTLDEGTGFIPPTLNYTNAVVESLLFTNFTPPIVSALSLDKAIDKILELYPEVPSLGSPIGTGNETFGLSPGFKRIAMLFNDLAFQALRRSWSQVAAKSGVSSYAYLFTDPQLRPGAPYLGVTHADEVPYVFGATIVDPRTPVSSKQLSQMMMDYWTSFATSLTPNDGKGVPRPQWTEYTTRSQVLLELNGAKTQVIPDTYRKKQIAYINSNAPVFHHRRGE</sequence>
<keyword evidence="2 3" id="KW-0378">Hydrolase</keyword>
<evidence type="ECO:0000259" key="4">
    <source>
        <dbReference type="Pfam" id="PF00135"/>
    </source>
</evidence>
<evidence type="ECO:0000313" key="5">
    <source>
        <dbReference type="EMBL" id="TFK99234.1"/>
    </source>
</evidence>
<dbReference type="InterPro" id="IPR050309">
    <property type="entry name" value="Type-B_Carboxylest/Lipase"/>
</dbReference>
<gene>
    <name evidence="5" type="ORF">BDV98DRAFT_606116</name>
</gene>
<proteinExistence type="inferred from homology"/>
<keyword evidence="6" id="KW-1185">Reference proteome</keyword>
<keyword evidence="3" id="KW-0732">Signal</keyword>